<evidence type="ECO:0008006" key="5">
    <source>
        <dbReference type="Google" id="ProtNLM"/>
    </source>
</evidence>
<feature type="transmembrane region" description="Helical" evidence="2">
    <location>
        <begin position="188"/>
        <end position="210"/>
    </location>
</feature>
<feature type="transmembrane region" description="Helical" evidence="2">
    <location>
        <begin position="217"/>
        <end position="235"/>
    </location>
</feature>
<dbReference type="Gene3D" id="1.20.1250.20">
    <property type="entry name" value="MFS general substrate transporter like domains"/>
    <property type="match status" value="2"/>
</dbReference>
<evidence type="ECO:0000313" key="3">
    <source>
        <dbReference type="EMBL" id="KAK2717293.1"/>
    </source>
</evidence>
<dbReference type="Proteomes" id="UP001187531">
    <property type="component" value="Unassembled WGS sequence"/>
</dbReference>
<feature type="compositionally biased region" description="Basic and acidic residues" evidence="1">
    <location>
        <begin position="43"/>
        <end position="66"/>
    </location>
</feature>
<dbReference type="FunFam" id="1.20.1250.20:FF:000320">
    <property type="entry name" value="Monocarboxylate transporter"/>
    <property type="match status" value="1"/>
</dbReference>
<dbReference type="AlphaFoldDB" id="A0AA88HUE2"/>
<feature type="transmembrane region" description="Helical" evidence="2">
    <location>
        <begin position="592"/>
        <end position="611"/>
    </location>
</feature>
<feature type="transmembrane region" description="Helical" evidence="2">
    <location>
        <begin position="146"/>
        <end position="168"/>
    </location>
</feature>
<keyword evidence="2" id="KW-0812">Transmembrane</keyword>
<dbReference type="PANTHER" id="PTHR11360:SF306">
    <property type="entry name" value="RE01051P"/>
    <property type="match status" value="1"/>
</dbReference>
<sequence length="753" mass="83118">MEQTISIPISTEKDVLEKLHEEEPNDIICNSSDIEETIVEKIENRKNREENEVDSEKPKPKKEFLKRNSSAETDISTENSENQLTLTSITGRPLLKPNNINDKVGKCFNWRCIFKKKNEKKKLTKEEIQEEIEALRRRFKPPDGGYGWLVVLGTFLIQFWITGLIKSFGIVFLEVLTVFPNSSASLAAWIPAILTFISLILSPITSAMCLRFSCRSVVFAGGLCSCLGLTLSFFATSLEHLCLTIGVLVGIGAGLATTPGILMTSRYFEKRRALANGICISGTAVGGMVLPALVEFLTSRYTFRGSILILGACMLHVCVAALLFRPIEVYQRILEGDPKMSVLNAEDTGNIDAEKEEITRESVDAITKSGRFSISLHTEDFIVSNDTKLSEGLPDPNFFDDSDEEENRSIVHDTITPLVKSRLMKNMRNDSNPVLARGNFPGYSPVVGLTRHPSLHREGRTFFGRLGSLKNVASLRNINESSLPAATPPPITPLPNRRHVSWLQSTNSLMHSVVDLNVDSTCTFKDEIKSPSTQKEKKGLRHYMKFSLLKNYLFLLLTSTVMLMAVGCPHLLLYLPAHVTGSIGMTKTESGVLLSITAACDLVGRLLGGWLADMQFISRSRMYSCSMLLAAVTAIFLPLAETMVGLGILSGIFGFSVGSWFLMVPILLTDYHGVDVIPASYGLVRLFQGGVTLGIPPLIGLIRDLTGSYNLGFYIMGGCMSCAAIIMIVCEPFALRFEERKKNAIITVKTQEP</sequence>
<dbReference type="SUPFAM" id="SSF103473">
    <property type="entry name" value="MFS general substrate transporter"/>
    <property type="match status" value="1"/>
</dbReference>
<dbReference type="CDD" id="cd17352">
    <property type="entry name" value="MFS_MCT_SLC16"/>
    <property type="match status" value="1"/>
</dbReference>
<feature type="transmembrane region" description="Helical" evidence="2">
    <location>
        <begin position="552"/>
        <end position="572"/>
    </location>
</feature>
<keyword evidence="4" id="KW-1185">Reference proteome</keyword>
<feature type="region of interest" description="Disordered" evidence="1">
    <location>
        <begin position="43"/>
        <end position="80"/>
    </location>
</feature>
<feature type="transmembrane region" description="Helical" evidence="2">
    <location>
        <begin position="306"/>
        <end position="324"/>
    </location>
</feature>
<evidence type="ECO:0000313" key="4">
    <source>
        <dbReference type="Proteomes" id="UP001187531"/>
    </source>
</evidence>
<reference evidence="3" key="1">
    <citation type="submission" date="2023-07" db="EMBL/GenBank/DDBJ databases">
        <title>Chromosome-level genome assembly of Artemia franciscana.</title>
        <authorList>
            <person name="Jo E."/>
        </authorList>
    </citation>
    <scope>NUCLEOTIDE SEQUENCE</scope>
    <source>
        <tissue evidence="3">Whole body</tissue>
    </source>
</reference>
<accession>A0AA88HUE2</accession>
<proteinExistence type="predicted"/>
<dbReference type="InterPro" id="IPR036259">
    <property type="entry name" value="MFS_trans_sf"/>
</dbReference>
<dbReference type="InterPro" id="IPR011701">
    <property type="entry name" value="MFS"/>
</dbReference>
<feature type="transmembrane region" description="Helical" evidence="2">
    <location>
        <begin position="680"/>
        <end position="699"/>
    </location>
</feature>
<feature type="transmembrane region" description="Helical" evidence="2">
    <location>
        <begin position="274"/>
        <end position="294"/>
    </location>
</feature>
<dbReference type="PANTHER" id="PTHR11360">
    <property type="entry name" value="MONOCARBOXYLATE TRANSPORTER"/>
    <property type="match status" value="1"/>
</dbReference>
<feature type="transmembrane region" description="Helical" evidence="2">
    <location>
        <begin position="623"/>
        <end position="640"/>
    </location>
</feature>
<feature type="compositionally biased region" description="Polar residues" evidence="1">
    <location>
        <begin position="67"/>
        <end position="80"/>
    </location>
</feature>
<comment type="caution">
    <text evidence="3">The sequence shown here is derived from an EMBL/GenBank/DDBJ whole genome shotgun (WGS) entry which is preliminary data.</text>
</comment>
<evidence type="ECO:0000256" key="2">
    <source>
        <dbReference type="SAM" id="Phobius"/>
    </source>
</evidence>
<protein>
    <recommendedName>
        <fullName evidence="5">Monocarboxylate transporter</fullName>
    </recommendedName>
</protein>
<feature type="transmembrane region" description="Helical" evidence="2">
    <location>
        <begin position="711"/>
        <end position="735"/>
    </location>
</feature>
<dbReference type="EMBL" id="JAVRJZ010000010">
    <property type="protein sequence ID" value="KAK2717293.1"/>
    <property type="molecule type" value="Genomic_DNA"/>
</dbReference>
<organism evidence="3 4">
    <name type="scientific">Artemia franciscana</name>
    <name type="common">Brine shrimp</name>
    <name type="synonym">Artemia sanfranciscana</name>
    <dbReference type="NCBI Taxonomy" id="6661"/>
    <lineage>
        <taxon>Eukaryota</taxon>
        <taxon>Metazoa</taxon>
        <taxon>Ecdysozoa</taxon>
        <taxon>Arthropoda</taxon>
        <taxon>Crustacea</taxon>
        <taxon>Branchiopoda</taxon>
        <taxon>Anostraca</taxon>
        <taxon>Artemiidae</taxon>
        <taxon>Artemia</taxon>
    </lineage>
</organism>
<dbReference type="InterPro" id="IPR050327">
    <property type="entry name" value="Proton-linked_MCT"/>
</dbReference>
<keyword evidence="2" id="KW-0472">Membrane</keyword>
<gene>
    <name evidence="3" type="ORF">QYM36_006169</name>
</gene>
<evidence type="ECO:0000256" key="1">
    <source>
        <dbReference type="SAM" id="MobiDB-lite"/>
    </source>
</evidence>
<dbReference type="GO" id="GO:0008028">
    <property type="term" value="F:monocarboxylic acid transmembrane transporter activity"/>
    <property type="evidence" value="ECO:0007669"/>
    <property type="project" value="TreeGrafter"/>
</dbReference>
<feature type="transmembrane region" description="Helical" evidence="2">
    <location>
        <begin position="241"/>
        <end position="262"/>
    </location>
</feature>
<feature type="transmembrane region" description="Helical" evidence="2">
    <location>
        <begin position="646"/>
        <end position="668"/>
    </location>
</feature>
<name>A0AA88HUE2_ARTSF</name>
<keyword evidence="2" id="KW-1133">Transmembrane helix</keyword>
<dbReference type="Pfam" id="PF07690">
    <property type="entry name" value="MFS_1"/>
    <property type="match status" value="2"/>
</dbReference>